<dbReference type="PANTHER" id="PTHR43341:SF1">
    <property type="entry name" value="GENERAL AMINO-ACID PERMEASE GAP1"/>
    <property type="match status" value="1"/>
</dbReference>
<sequence length="558" mass="61615">MLDKDLTTTEITEAPELRDDASDVSKTDFEGNVIGEIEGQGKLRRSFKTRHIQIVALGSNIGSGIFISTGKSLRFGGPGNMVVGYTIVCSMVICVLQILTELSILYPSSGNFIDFTERFLDPAAAFAIGMGEWLAWTTVMASEGSATTSLISYWTTAVPTAAWMSIILVVTFLIHALPNIFFAEFQYVTSVMKVVMLLMFTISCIIMCAGGGPTGSVHNGQFWDSSKYDIFKNGVRGVSYCCLYCLWGVGDQVFVGMLAGEARSPRFSLPRTVKSAGLRIFGFFMILVVFITLLVPETDTRLYGTAGSIASSPFIIALNDAGIKVLPDILNAVMAICLILGGLEPIYIAARCLRHLAVRGMLPKFIGKVDSKGRPRWSLAITFVFTAVFTYMNCTGSGATVFSWFSSVTTTIFMSVWVVLGIVSIRFHMAVRRQKSEILNTPFAYKDKLFPIGPLFVSVGSLLILIGLFYASLFPVGGSPNAYDFFETYLGVPLVLVTYLVYKIVFRTKFVRSADVDLVEGYRPLSDDEIIVLETYYSMPWWRRLWSYVDVRDGKQLT</sequence>
<feature type="transmembrane region" description="Helical" evidence="8">
    <location>
        <begin position="119"/>
        <end position="141"/>
    </location>
</feature>
<dbReference type="HOGENOM" id="CLU_007946_12_0_1"/>
<dbReference type="PANTHER" id="PTHR43341">
    <property type="entry name" value="AMINO ACID PERMEASE"/>
    <property type="match status" value="1"/>
</dbReference>
<protein>
    <recommendedName>
        <fullName evidence="9">Amino acid permease/ SLC12A domain-containing protein</fullName>
    </recommendedName>
</protein>
<keyword evidence="11" id="KW-1185">Reference proteome</keyword>
<evidence type="ECO:0000313" key="10">
    <source>
        <dbReference type="EMBL" id="CDK27986.1"/>
    </source>
</evidence>
<keyword evidence="4 8" id="KW-0812">Transmembrane</keyword>
<feature type="transmembrane region" description="Helical" evidence="8">
    <location>
        <begin position="82"/>
        <end position="107"/>
    </location>
</feature>
<evidence type="ECO:0000256" key="4">
    <source>
        <dbReference type="ARBA" id="ARBA00022692"/>
    </source>
</evidence>
<dbReference type="STRING" id="1382522.W6MN07"/>
<dbReference type="EMBL" id="HG793128">
    <property type="protein sequence ID" value="CDK27986.1"/>
    <property type="molecule type" value="Genomic_DNA"/>
</dbReference>
<proteinExistence type="inferred from homology"/>
<evidence type="ECO:0000256" key="6">
    <source>
        <dbReference type="ARBA" id="ARBA00022989"/>
    </source>
</evidence>
<evidence type="ECO:0000313" key="11">
    <source>
        <dbReference type="Proteomes" id="UP000019384"/>
    </source>
</evidence>
<feature type="transmembrane region" description="Helical" evidence="8">
    <location>
        <begin position="485"/>
        <end position="502"/>
    </location>
</feature>
<evidence type="ECO:0000256" key="1">
    <source>
        <dbReference type="ARBA" id="ARBA00004141"/>
    </source>
</evidence>
<dbReference type="OrthoDB" id="3900342at2759"/>
<dbReference type="Gene3D" id="1.20.1740.10">
    <property type="entry name" value="Amino acid/polyamine transporter I"/>
    <property type="match status" value="1"/>
</dbReference>
<dbReference type="InterPro" id="IPR004841">
    <property type="entry name" value="AA-permease/SLC12A_dom"/>
</dbReference>
<evidence type="ECO:0000256" key="5">
    <source>
        <dbReference type="ARBA" id="ARBA00022970"/>
    </source>
</evidence>
<feature type="transmembrane region" description="Helical" evidence="8">
    <location>
        <begin position="194"/>
        <end position="217"/>
    </location>
</feature>
<feature type="transmembrane region" description="Helical" evidence="8">
    <location>
        <begin position="449"/>
        <end position="473"/>
    </location>
</feature>
<feature type="transmembrane region" description="Helical" evidence="8">
    <location>
        <begin position="276"/>
        <end position="295"/>
    </location>
</feature>
<dbReference type="GO" id="GO:0015171">
    <property type="term" value="F:amino acid transmembrane transporter activity"/>
    <property type="evidence" value="ECO:0007669"/>
    <property type="project" value="TreeGrafter"/>
</dbReference>
<feature type="transmembrane region" description="Helical" evidence="8">
    <location>
        <begin position="329"/>
        <end position="353"/>
    </location>
</feature>
<feature type="transmembrane region" description="Helical" evidence="8">
    <location>
        <begin position="52"/>
        <end position="70"/>
    </location>
</feature>
<evidence type="ECO:0000256" key="3">
    <source>
        <dbReference type="ARBA" id="ARBA00022448"/>
    </source>
</evidence>
<comment type="subcellular location">
    <subcellularLocation>
        <location evidence="1">Membrane</location>
        <topology evidence="1">Multi-pass membrane protein</topology>
    </subcellularLocation>
</comment>
<dbReference type="PIRSF" id="PIRSF006060">
    <property type="entry name" value="AA_transporter"/>
    <property type="match status" value="1"/>
</dbReference>
<feature type="domain" description="Amino acid permease/ SLC12A" evidence="9">
    <location>
        <begin position="51"/>
        <end position="510"/>
    </location>
</feature>
<evidence type="ECO:0000256" key="8">
    <source>
        <dbReference type="SAM" id="Phobius"/>
    </source>
</evidence>
<feature type="transmembrane region" description="Helical" evidence="8">
    <location>
        <begin position="374"/>
        <end position="392"/>
    </location>
</feature>
<dbReference type="Proteomes" id="UP000019384">
    <property type="component" value="Unassembled WGS sequence"/>
</dbReference>
<accession>W6MN07</accession>
<keyword evidence="3" id="KW-0813">Transport</keyword>
<dbReference type="AlphaFoldDB" id="W6MN07"/>
<dbReference type="InterPro" id="IPR050524">
    <property type="entry name" value="APC_YAT"/>
</dbReference>
<dbReference type="Pfam" id="PF00324">
    <property type="entry name" value="AA_permease"/>
    <property type="match status" value="1"/>
</dbReference>
<organism evidence="10 11">
    <name type="scientific">Kuraishia capsulata CBS 1993</name>
    <dbReference type="NCBI Taxonomy" id="1382522"/>
    <lineage>
        <taxon>Eukaryota</taxon>
        <taxon>Fungi</taxon>
        <taxon>Dikarya</taxon>
        <taxon>Ascomycota</taxon>
        <taxon>Saccharomycotina</taxon>
        <taxon>Pichiomycetes</taxon>
        <taxon>Pichiales</taxon>
        <taxon>Pichiaceae</taxon>
        <taxon>Kuraishia</taxon>
    </lineage>
</organism>
<name>W6MN07_9ASCO</name>
<comment type="similarity">
    <text evidence="2">Belongs to the amino acid-polyamine-organocation (APC) superfamily. YAT (TC 2.A.3.10) family.</text>
</comment>
<dbReference type="GO" id="GO:0016020">
    <property type="term" value="C:membrane"/>
    <property type="evidence" value="ECO:0007669"/>
    <property type="project" value="UniProtKB-SubCell"/>
</dbReference>
<reference evidence="10" key="1">
    <citation type="submission" date="2013-12" db="EMBL/GenBank/DDBJ databases">
        <authorList>
            <person name="Genoscope - CEA"/>
        </authorList>
    </citation>
    <scope>NUCLEOTIDE SEQUENCE</scope>
    <source>
        <strain evidence="10">CBS 1993</strain>
    </source>
</reference>
<evidence type="ECO:0000259" key="9">
    <source>
        <dbReference type="Pfam" id="PF00324"/>
    </source>
</evidence>
<feature type="transmembrane region" description="Helical" evidence="8">
    <location>
        <begin position="161"/>
        <end position="182"/>
    </location>
</feature>
<keyword evidence="5" id="KW-0029">Amino-acid transport</keyword>
<keyword evidence="7 8" id="KW-0472">Membrane</keyword>
<dbReference type="GeneID" id="34521366"/>
<keyword evidence="6 8" id="KW-1133">Transmembrane helix</keyword>
<reference evidence="10" key="2">
    <citation type="submission" date="2014-02" db="EMBL/GenBank/DDBJ databases">
        <title>Complete DNA sequence of /Kuraishia capsulata/ illustrates novel genomic features among budding yeasts (/Saccharomycotina/).</title>
        <authorList>
            <person name="Morales L."/>
            <person name="Noel B."/>
            <person name="Porcel B."/>
            <person name="Marcet-Houben M."/>
            <person name="Hullo M-F."/>
            <person name="Sacerdot C."/>
            <person name="Tekaia F."/>
            <person name="Leh-Louis V."/>
            <person name="Despons L."/>
            <person name="Khanna V."/>
            <person name="Aury J-M."/>
            <person name="Barbe V."/>
            <person name="Couloux A."/>
            <person name="Labadie K."/>
            <person name="Pelletier E."/>
            <person name="Souciet J-L."/>
            <person name="Boekhout T."/>
            <person name="Gabaldon T."/>
            <person name="Wincker P."/>
            <person name="Dujon B."/>
        </authorList>
    </citation>
    <scope>NUCLEOTIDE SEQUENCE</scope>
    <source>
        <strain evidence="10">CBS 1993</strain>
    </source>
</reference>
<evidence type="ECO:0000256" key="7">
    <source>
        <dbReference type="ARBA" id="ARBA00023136"/>
    </source>
</evidence>
<dbReference type="RefSeq" id="XP_022459978.1">
    <property type="nucleotide sequence ID" value="XM_022602434.1"/>
</dbReference>
<feature type="transmembrane region" description="Helical" evidence="8">
    <location>
        <begin position="237"/>
        <end position="255"/>
    </location>
</feature>
<gene>
    <name evidence="10" type="ORF">KUCA_T00003966001</name>
</gene>
<evidence type="ECO:0000256" key="2">
    <source>
        <dbReference type="ARBA" id="ARBA00006983"/>
    </source>
</evidence>
<feature type="transmembrane region" description="Helical" evidence="8">
    <location>
        <begin position="404"/>
        <end position="428"/>
    </location>
</feature>